<gene>
    <name evidence="5" type="ORF">WG925_26665</name>
</gene>
<dbReference type="SUPFAM" id="SSF55729">
    <property type="entry name" value="Acyl-CoA N-acyltransferases (Nat)"/>
    <property type="match status" value="1"/>
</dbReference>
<keyword evidence="2" id="KW-0012">Acyltransferase</keyword>
<dbReference type="PANTHER" id="PTHR43800">
    <property type="entry name" value="PEPTIDYL-LYSINE N-ACETYLTRANSFERASE YJAB"/>
    <property type="match status" value="1"/>
</dbReference>
<name>A0ABU9ALM6_PSEA5</name>
<evidence type="ECO:0000256" key="3">
    <source>
        <dbReference type="SAM" id="MobiDB-lite"/>
    </source>
</evidence>
<evidence type="ECO:0000256" key="2">
    <source>
        <dbReference type="ARBA" id="ARBA00023315"/>
    </source>
</evidence>
<keyword evidence="1" id="KW-0808">Transferase</keyword>
<evidence type="ECO:0000313" key="5">
    <source>
        <dbReference type="EMBL" id="MEK6467334.1"/>
    </source>
</evidence>
<dbReference type="InterPro" id="IPR007061">
    <property type="entry name" value="MST-like"/>
</dbReference>
<feature type="region of interest" description="Disordered" evidence="3">
    <location>
        <begin position="129"/>
        <end position="159"/>
    </location>
</feature>
<proteinExistence type="predicted"/>
<dbReference type="PROSITE" id="PS51186">
    <property type="entry name" value="GNAT"/>
    <property type="match status" value="1"/>
</dbReference>
<accession>A0ABU9ALM6</accession>
<dbReference type="InterPro" id="IPR000182">
    <property type="entry name" value="GNAT_dom"/>
</dbReference>
<evidence type="ECO:0000313" key="6">
    <source>
        <dbReference type="Proteomes" id="UP001367513"/>
    </source>
</evidence>
<evidence type="ECO:0000256" key="1">
    <source>
        <dbReference type="ARBA" id="ARBA00022679"/>
    </source>
</evidence>
<sequence length="316" mass="34477">MSSSPTVRTATPADHPELVRIWRRAVEATHTFLTPADVDEIEHEVRTAALPALAVTVAQRDDGTPVGWIGVHGDRVEALFVDPSAHRLGVGSTLLTTATDGLAQVELDVNEQNPSALAFYERHGFVRTGRSDRDGRGRPFPLLHLRRGPSRLPEPTDPAPSTSALLLTYVDFFRVRVLARYAELSVPDRTTSRLPTGWSPAELVHHLCCMERRWLEWGFVDADLPDPWADHVDGRWQLPPGVTVDGLADALAAQGRRTREIAESVGAGAVGLPSARWRGAAPGTIERTLLHVVQEYARHLGHLDIVVELATGAAGE</sequence>
<dbReference type="InterPro" id="IPR034660">
    <property type="entry name" value="DinB/YfiT-like"/>
</dbReference>
<dbReference type="RefSeq" id="WP_346108329.1">
    <property type="nucleotide sequence ID" value="NZ_BAAAOD010000086.1"/>
</dbReference>
<evidence type="ECO:0000259" key="4">
    <source>
        <dbReference type="PROSITE" id="PS51186"/>
    </source>
</evidence>
<keyword evidence="6" id="KW-1185">Reference proteome</keyword>
<dbReference type="Gene3D" id="3.40.630.30">
    <property type="match status" value="1"/>
</dbReference>
<dbReference type="CDD" id="cd04301">
    <property type="entry name" value="NAT_SF"/>
    <property type="match status" value="1"/>
</dbReference>
<dbReference type="NCBIfam" id="NF007807">
    <property type="entry name" value="PRK10514.1"/>
    <property type="match status" value="1"/>
</dbReference>
<comment type="caution">
    <text evidence="5">The sequence shown here is derived from an EMBL/GenBank/DDBJ whole genome shotgun (WGS) entry which is preliminary data.</text>
</comment>
<dbReference type="PANTHER" id="PTHR43800:SF1">
    <property type="entry name" value="PEPTIDYL-LYSINE N-ACETYLTRANSFERASE YJAB"/>
    <property type="match status" value="1"/>
</dbReference>
<reference evidence="5 6" key="1">
    <citation type="submission" date="2024-03" db="EMBL/GenBank/DDBJ databases">
        <title>Draft genome sequence of Pseudonocardia carboxydivorans JCM 14827.</title>
        <authorList>
            <person name="Duangmal K."/>
        </authorList>
    </citation>
    <scope>NUCLEOTIDE SEQUENCE [LARGE SCALE GENOMIC DNA]</scope>
    <source>
        <strain evidence="5 6">JCM 14827</strain>
    </source>
</reference>
<dbReference type="EMBL" id="JBBPIX010000025">
    <property type="protein sequence ID" value="MEK6467334.1"/>
    <property type="molecule type" value="Genomic_DNA"/>
</dbReference>
<feature type="domain" description="N-acetyltransferase" evidence="4">
    <location>
        <begin position="5"/>
        <end position="147"/>
    </location>
</feature>
<dbReference type="Pfam" id="PF13673">
    <property type="entry name" value="Acetyltransf_10"/>
    <property type="match status" value="1"/>
</dbReference>
<dbReference type="Pfam" id="PF04978">
    <property type="entry name" value="MST"/>
    <property type="match status" value="1"/>
</dbReference>
<dbReference type="Proteomes" id="UP001367513">
    <property type="component" value="Unassembled WGS sequence"/>
</dbReference>
<protein>
    <submittedName>
        <fullName evidence="5">Acetyltransferase</fullName>
    </submittedName>
</protein>
<organism evidence="5 6">
    <name type="scientific">Pseudonocardia alni subsp. carboxydivorans</name>
    <dbReference type="NCBI Taxonomy" id="415010"/>
    <lineage>
        <taxon>Bacteria</taxon>
        <taxon>Bacillati</taxon>
        <taxon>Actinomycetota</taxon>
        <taxon>Actinomycetes</taxon>
        <taxon>Pseudonocardiales</taxon>
        <taxon>Pseudonocardiaceae</taxon>
        <taxon>Pseudonocardia</taxon>
    </lineage>
</organism>
<dbReference type="InterPro" id="IPR016181">
    <property type="entry name" value="Acyl_CoA_acyltransferase"/>
</dbReference>
<dbReference type="SUPFAM" id="SSF109854">
    <property type="entry name" value="DinB/YfiT-like putative metalloenzymes"/>
    <property type="match status" value="1"/>
</dbReference>
<dbReference type="Gene3D" id="1.20.120.450">
    <property type="entry name" value="dinb family like domain"/>
    <property type="match status" value="1"/>
</dbReference>